<dbReference type="InterPro" id="IPR018247">
    <property type="entry name" value="EF_Hand_1_Ca_BS"/>
</dbReference>
<dbReference type="AlphaFoldDB" id="A0AA52EFJ0"/>
<feature type="domain" description="EF-hand" evidence="2">
    <location>
        <begin position="84"/>
        <end position="119"/>
    </location>
</feature>
<evidence type="ECO:0000313" key="4">
    <source>
        <dbReference type="Proteomes" id="UP001268683"/>
    </source>
</evidence>
<dbReference type="SUPFAM" id="SSF47473">
    <property type="entry name" value="EF-hand"/>
    <property type="match status" value="1"/>
</dbReference>
<dbReference type="EMBL" id="CP123872">
    <property type="protein sequence ID" value="WND01900.1"/>
    <property type="molecule type" value="Genomic_DNA"/>
</dbReference>
<dbReference type="Pfam" id="PF13202">
    <property type="entry name" value="EF-hand_5"/>
    <property type="match status" value="2"/>
</dbReference>
<accession>A0AA52EFJ0</accession>
<proteinExistence type="predicted"/>
<dbReference type="Gene3D" id="1.10.238.10">
    <property type="entry name" value="EF-hand"/>
    <property type="match status" value="1"/>
</dbReference>
<dbReference type="InterPro" id="IPR002048">
    <property type="entry name" value="EF_hand_dom"/>
</dbReference>
<sequence length="210" mass="23721">MAKRPEKKSETIEVRVSHSEKSAFMEASKKAGITASESIRTHISHSLDEKKMNRRKRLPFFLCLSGLTALLLAYYLYRLPVNDKPLSNAQKVFTYFDQNKDGLLSIKDLKNIPAEENQALSWLINAADANQDGLLSPTEFTGYSTILIELNQSKAHSDYAPSTRKEKVIIIPPHLSPEERKAFLEKYSKDAALKAETLEKLQKLLNAISQ</sequence>
<evidence type="ECO:0000256" key="1">
    <source>
        <dbReference type="SAM" id="Phobius"/>
    </source>
</evidence>
<dbReference type="PROSITE" id="PS50222">
    <property type="entry name" value="EF_HAND_2"/>
    <property type="match status" value="1"/>
</dbReference>
<feature type="transmembrane region" description="Helical" evidence="1">
    <location>
        <begin position="58"/>
        <end position="77"/>
    </location>
</feature>
<dbReference type="Proteomes" id="UP001268683">
    <property type="component" value="Chromosome"/>
</dbReference>
<evidence type="ECO:0000259" key="2">
    <source>
        <dbReference type="PROSITE" id="PS50222"/>
    </source>
</evidence>
<dbReference type="RefSeq" id="WP_310797730.1">
    <property type="nucleotide sequence ID" value="NZ_CP123872.1"/>
</dbReference>
<organism evidence="3 4">
    <name type="scientific">Temperatibacter marinus</name>
    <dbReference type="NCBI Taxonomy" id="1456591"/>
    <lineage>
        <taxon>Bacteria</taxon>
        <taxon>Pseudomonadati</taxon>
        <taxon>Pseudomonadota</taxon>
        <taxon>Alphaproteobacteria</taxon>
        <taxon>Kordiimonadales</taxon>
        <taxon>Temperatibacteraceae</taxon>
        <taxon>Temperatibacter</taxon>
    </lineage>
</organism>
<protein>
    <recommendedName>
        <fullName evidence="2">EF-hand domain-containing protein</fullName>
    </recommendedName>
</protein>
<gene>
    <name evidence="3" type="ORF">QGN29_10085</name>
</gene>
<keyword evidence="1" id="KW-0472">Membrane</keyword>
<dbReference type="KEGG" id="tmk:QGN29_10085"/>
<evidence type="ECO:0000313" key="3">
    <source>
        <dbReference type="EMBL" id="WND01900.1"/>
    </source>
</evidence>
<dbReference type="GO" id="GO:0005509">
    <property type="term" value="F:calcium ion binding"/>
    <property type="evidence" value="ECO:0007669"/>
    <property type="project" value="InterPro"/>
</dbReference>
<dbReference type="PROSITE" id="PS00018">
    <property type="entry name" value="EF_HAND_1"/>
    <property type="match status" value="2"/>
</dbReference>
<keyword evidence="1" id="KW-1133">Transmembrane helix</keyword>
<name>A0AA52EFJ0_9PROT</name>
<keyword evidence="1" id="KW-0812">Transmembrane</keyword>
<dbReference type="InterPro" id="IPR011992">
    <property type="entry name" value="EF-hand-dom_pair"/>
</dbReference>
<reference evidence="3" key="1">
    <citation type="submission" date="2023-04" db="EMBL/GenBank/DDBJ databases">
        <title>Complete genome sequence of Temperatibacter marinus.</title>
        <authorList>
            <person name="Rong J.-C."/>
            <person name="Yi M.-L."/>
            <person name="Zhao Q."/>
        </authorList>
    </citation>
    <scope>NUCLEOTIDE SEQUENCE</scope>
    <source>
        <strain evidence="3">NBRC 110045</strain>
    </source>
</reference>
<keyword evidence="4" id="KW-1185">Reference proteome</keyword>